<dbReference type="RefSeq" id="WP_085797132.1">
    <property type="nucleotide sequence ID" value="NZ_FWFO01000003.1"/>
</dbReference>
<keyword evidence="1" id="KW-1133">Transmembrane helix</keyword>
<keyword evidence="1" id="KW-0472">Membrane</keyword>
<dbReference type="InterPro" id="IPR052744">
    <property type="entry name" value="GPAT/DAPAT"/>
</dbReference>
<keyword evidence="3" id="KW-0808">Transferase</keyword>
<keyword evidence="1" id="KW-0812">Transmembrane</keyword>
<dbReference type="Pfam" id="PF01553">
    <property type="entry name" value="Acyltransferase"/>
    <property type="match status" value="1"/>
</dbReference>
<proteinExistence type="predicted"/>
<sequence>MMQDTVTAMPKQIPVKRLSVTQVFLRGLGRIVMTAFFSRIEVVNAERFPANGPVLVVSNHGNSLVDGVLVSCYLPRMPRLLAASILWNYKPLIPLLQAAGVVPIFRQQDVGVKAAKEQPIFDRSSQVLAQGDSLSVFPEGLSHNQPHLLPFKSGAARMALEAESQGEDLGVQVLPVGLTFDEKNKFRSRVLIQVGEPMDISRQARVYTSTRDVATRRAVVRDLTGKIQERLAQVTLSFANWEDAQMIRQATDLWAATTDEAETTDDMLDRVELQRSFSEGYAWLKRNCPAEVQHARDSLKHYNDVLESSGLEVEESTPRSSAWDGLILLALLPMWLIGSTLNFVPFHVSRWVAHGKDEDKMATWSLFSSLILFPGSWIVQAVLLGALLATPHGFGWGAFWAAMILAPGAGYLALEFLDRRRRWFSRLRSRRAFEKVSASGADLIKLRANLTEQIKTLVDLYVNGAQQNSAEYDEMKSVVAEKNPQ</sequence>
<dbReference type="InterPro" id="IPR002123">
    <property type="entry name" value="Plipid/glycerol_acylTrfase"/>
</dbReference>
<dbReference type="PANTHER" id="PTHR31605">
    <property type="entry name" value="GLYCEROL-3-PHOSPHATE O-ACYLTRANSFERASE 1"/>
    <property type="match status" value="1"/>
</dbReference>
<dbReference type="SMART" id="SM00563">
    <property type="entry name" value="PlsC"/>
    <property type="match status" value="1"/>
</dbReference>
<dbReference type="AlphaFoldDB" id="A0A1Y5TKB2"/>
<gene>
    <name evidence="3" type="ORF">TRL7639_03491</name>
</gene>
<feature type="transmembrane region" description="Helical" evidence="1">
    <location>
        <begin position="394"/>
        <end position="417"/>
    </location>
</feature>
<dbReference type="CDD" id="cd07992">
    <property type="entry name" value="LPLAT_AAK14816-like"/>
    <property type="match status" value="1"/>
</dbReference>
<reference evidence="3 4" key="1">
    <citation type="submission" date="2017-03" db="EMBL/GenBank/DDBJ databases">
        <authorList>
            <person name="Afonso C.L."/>
            <person name="Miller P.J."/>
            <person name="Scott M.A."/>
            <person name="Spackman E."/>
            <person name="Goraichik I."/>
            <person name="Dimitrov K.M."/>
            <person name="Suarez D.L."/>
            <person name="Swayne D.E."/>
        </authorList>
    </citation>
    <scope>NUCLEOTIDE SEQUENCE [LARGE SCALE GENOMIC DNA]</scope>
    <source>
        <strain evidence="3 4">CECT 7639</strain>
    </source>
</reference>
<protein>
    <submittedName>
        <fullName evidence="3">2-acyl-glycerophospho-ethanolamine acyltransferase</fullName>
    </submittedName>
</protein>
<keyword evidence="4" id="KW-1185">Reference proteome</keyword>
<dbReference type="SUPFAM" id="SSF69593">
    <property type="entry name" value="Glycerol-3-phosphate (1)-acyltransferase"/>
    <property type="match status" value="1"/>
</dbReference>
<evidence type="ECO:0000313" key="3">
    <source>
        <dbReference type="EMBL" id="SLN62417.1"/>
    </source>
</evidence>
<keyword evidence="3" id="KW-0012">Acyltransferase</keyword>
<evidence type="ECO:0000313" key="4">
    <source>
        <dbReference type="Proteomes" id="UP000193077"/>
    </source>
</evidence>
<organism evidence="3 4">
    <name type="scientific">Falsiruegeria litorea R37</name>
    <dbReference type="NCBI Taxonomy" id="1200284"/>
    <lineage>
        <taxon>Bacteria</taxon>
        <taxon>Pseudomonadati</taxon>
        <taxon>Pseudomonadota</taxon>
        <taxon>Alphaproteobacteria</taxon>
        <taxon>Rhodobacterales</taxon>
        <taxon>Roseobacteraceae</taxon>
        <taxon>Falsiruegeria</taxon>
    </lineage>
</organism>
<name>A0A1Y5TKB2_9RHOB</name>
<dbReference type="GO" id="GO:0016287">
    <property type="term" value="F:glycerone-phosphate O-acyltransferase activity"/>
    <property type="evidence" value="ECO:0007669"/>
    <property type="project" value="TreeGrafter"/>
</dbReference>
<dbReference type="GO" id="GO:0008654">
    <property type="term" value="P:phospholipid biosynthetic process"/>
    <property type="evidence" value="ECO:0007669"/>
    <property type="project" value="TreeGrafter"/>
</dbReference>
<evidence type="ECO:0000259" key="2">
    <source>
        <dbReference type="SMART" id="SM00563"/>
    </source>
</evidence>
<feature type="transmembrane region" description="Helical" evidence="1">
    <location>
        <begin position="364"/>
        <end position="388"/>
    </location>
</feature>
<accession>A0A1Y5TKB2</accession>
<evidence type="ECO:0000256" key="1">
    <source>
        <dbReference type="SAM" id="Phobius"/>
    </source>
</evidence>
<dbReference type="OrthoDB" id="9812274at2"/>
<dbReference type="GO" id="GO:0004366">
    <property type="term" value="F:glycerol-3-phosphate O-acyltransferase activity"/>
    <property type="evidence" value="ECO:0007669"/>
    <property type="project" value="TreeGrafter"/>
</dbReference>
<dbReference type="PANTHER" id="PTHR31605:SF0">
    <property type="entry name" value="GLYCEROL-3-PHOSPHATE O-ACYLTRANSFERASE 1"/>
    <property type="match status" value="1"/>
</dbReference>
<dbReference type="Proteomes" id="UP000193077">
    <property type="component" value="Unassembled WGS sequence"/>
</dbReference>
<dbReference type="EMBL" id="FWFO01000003">
    <property type="protein sequence ID" value="SLN62417.1"/>
    <property type="molecule type" value="Genomic_DNA"/>
</dbReference>
<feature type="transmembrane region" description="Helical" evidence="1">
    <location>
        <begin position="325"/>
        <end position="344"/>
    </location>
</feature>
<feature type="domain" description="Phospholipid/glycerol acyltransferase" evidence="2">
    <location>
        <begin position="54"/>
        <end position="181"/>
    </location>
</feature>